<dbReference type="PANTHER" id="PTHR47331">
    <property type="entry name" value="PHD-TYPE DOMAIN-CONTAINING PROTEIN"/>
    <property type="match status" value="1"/>
</dbReference>
<gene>
    <name evidence="1" type="ORF">HNY73_000981</name>
</gene>
<comment type="caution">
    <text evidence="1">The sequence shown here is derived from an EMBL/GenBank/DDBJ whole genome shotgun (WGS) entry which is preliminary data.</text>
</comment>
<evidence type="ECO:0000313" key="2">
    <source>
        <dbReference type="Proteomes" id="UP000807504"/>
    </source>
</evidence>
<dbReference type="Pfam" id="PF05380">
    <property type="entry name" value="Peptidase_A17"/>
    <property type="match status" value="1"/>
</dbReference>
<reference evidence="1" key="1">
    <citation type="journal article" date="2020" name="bioRxiv">
        <title>Chromosome-level reference genome of the European wasp spider Argiope bruennichi: a resource for studies on range expansion and evolutionary adaptation.</title>
        <authorList>
            <person name="Sheffer M.M."/>
            <person name="Hoppe A."/>
            <person name="Krehenwinkel H."/>
            <person name="Uhl G."/>
            <person name="Kuss A.W."/>
            <person name="Jensen L."/>
            <person name="Jensen C."/>
            <person name="Gillespie R.G."/>
            <person name="Hoff K.J."/>
            <person name="Prost S."/>
        </authorList>
    </citation>
    <scope>NUCLEOTIDE SEQUENCE</scope>
</reference>
<accession>A0A8T0FZV8</accession>
<dbReference type="AlphaFoldDB" id="A0A8T0FZV8"/>
<organism evidence="1 2">
    <name type="scientific">Argiope bruennichi</name>
    <name type="common">Wasp spider</name>
    <name type="synonym">Aranea bruennichi</name>
    <dbReference type="NCBI Taxonomy" id="94029"/>
    <lineage>
        <taxon>Eukaryota</taxon>
        <taxon>Metazoa</taxon>
        <taxon>Ecdysozoa</taxon>
        <taxon>Arthropoda</taxon>
        <taxon>Chelicerata</taxon>
        <taxon>Arachnida</taxon>
        <taxon>Araneae</taxon>
        <taxon>Araneomorphae</taxon>
        <taxon>Entelegynae</taxon>
        <taxon>Araneoidea</taxon>
        <taxon>Araneidae</taxon>
        <taxon>Argiope</taxon>
    </lineage>
</organism>
<dbReference type="Proteomes" id="UP000807504">
    <property type="component" value="Unassembled WGS sequence"/>
</dbReference>
<proteinExistence type="predicted"/>
<reference evidence="1" key="2">
    <citation type="submission" date="2020-06" db="EMBL/GenBank/DDBJ databases">
        <authorList>
            <person name="Sheffer M."/>
        </authorList>
    </citation>
    <scope>NUCLEOTIDE SEQUENCE</scope>
</reference>
<evidence type="ECO:0000313" key="1">
    <source>
        <dbReference type="EMBL" id="KAF8796627.1"/>
    </source>
</evidence>
<keyword evidence="2" id="KW-1185">Reference proteome</keyword>
<sequence>MENDKHVFCDASVRAYGACLYARHTVDNSTEVNLIYSRNKLAPVKKVNIPRLELLAALLNVRLLQNFCREMNMNSYTAILWSNSTVILSWIKGDPNRWKTFICNRTTDILQYIIPTRWRHWPGTDNPVDHLTRGTFPSQLSTLESWWHSLKWLTRNPEIWPTNDLSSQPLLEVELQKMEFQFFYVTTLEPIVDIYPYNSYTKLLLVVAWILRFV</sequence>
<dbReference type="InterPro" id="IPR008042">
    <property type="entry name" value="Retrotrans_Pao"/>
</dbReference>
<protein>
    <submittedName>
        <fullName evidence="1">Uncharacterized protein</fullName>
    </submittedName>
</protein>
<name>A0A8T0FZV8_ARGBR</name>
<dbReference type="EMBL" id="JABXBU010000001">
    <property type="protein sequence ID" value="KAF8796627.1"/>
    <property type="molecule type" value="Genomic_DNA"/>
</dbReference>